<feature type="transmembrane region" description="Helical" evidence="9">
    <location>
        <begin position="65"/>
        <end position="84"/>
    </location>
</feature>
<evidence type="ECO:0000256" key="9">
    <source>
        <dbReference type="SAM" id="Phobius"/>
    </source>
</evidence>
<dbReference type="NCBIfam" id="TIGR00711">
    <property type="entry name" value="efflux_EmrB"/>
    <property type="match status" value="1"/>
</dbReference>
<dbReference type="EMBL" id="CP045529">
    <property type="protein sequence ID" value="QFU96760.1"/>
    <property type="molecule type" value="Genomic_DNA"/>
</dbReference>
<feature type="transmembrane region" description="Helical" evidence="9">
    <location>
        <begin position="96"/>
        <end position="115"/>
    </location>
</feature>
<dbReference type="PANTHER" id="PTHR23501:SF197">
    <property type="entry name" value="COMD"/>
    <property type="match status" value="1"/>
</dbReference>
<accession>A0A5P9Q6M2</accession>
<gene>
    <name evidence="11" type="ORF">KDY119_00249</name>
</gene>
<evidence type="ECO:0000256" key="2">
    <source>
        <dbReference type="ARBA" id="ARBA00007520"/>
    </source>
</evidence>
<evidence type="ECO:0000313" key="12">
    <source>
        <dbReference type="Proteomes" id="UP000326702"/>
    </source>
</evidence>
<proteinExistence type="inferred from homology"/>
<comment type="similarity">
    <text evidence="2">Belongs to the major facilitator superfamily. TCR/Tet family.</text>
</comment>
<name>A0A5P9Q6M2_9MICO</name>
<feature type="transmembrane region" description="Helical" evidence="9">
    <location>
        <begin position="490"/>
        <end position="508"/>
    </location>
</feature>
<feature type="transmembrane region" description="Helical" evidence="9">
    <location>
        <begin position="28"/>
        <end position="53"/>
    </location>
</feature>
<organism evidence="11 12">
    <name type="scientific">Luteimicrobium xylanilyticum</name>
    <dbReference type="NCBI Taxonomy" id="1133546"/>
    <lineage>
        <taxon>Bacteria</taxon>
        <taxon>Bacillati</taxon>
        <taxon>Actinomycetota</taxon>
        <taxon>Actinomycetes</taxon>
        <taxon>Micrococcales</taxon>
        <taxon>Luteimicrobium</taxon>
    </lineage>
</organism>
<dbReference type="RefSeq" id="WP_036954355.1">
    <property type="nucleotide sequence ID" value="NZ_BAABIH010000013.1"/>
</dbReference>
<dbReference type="SUPFAM" id="SSF46785">
    <property type="entry name" value="Winged helix' DNA-binding domain"/>
    <property type="match status" value="1"/>
</dbReference>
<feature type="transmembrane region" description="Helical" evidence="9">
    <location>
        <begin position="379"/>
        <end position="399"/>
    </location>
</feature>
<protein>
    <submittedName>
        <fullName evidence="11">Azole resistance protein</fullName>
    </submittedName>
</protein>
<dbReference type="InterPro" id="IPR004638">
    <property type="entry name" value="EmrB-like"/>
</dbReference>
<dbReference type="Gene3D" id="1.20.1720.10">
    <property type="entry name" value="Multidrug resistance protein D"/>
    <property type="match status" value="1"/>
</dbReference>
<sequence>MSATPQHAGPAGSSAEAEGPPDHANANVWVVFGALMLAMFLAALDQTIVSTALPTIVSDLGGLEHLSWVVTAYLLASTASTPLWGKLGDMYGRKGIFQACIVIFLVGSALCGLAQNMPELIMFRALQGIGGGGMMVLTQAIVGDVVPPRDRGRYQGFFGAVFGVTSVGGPLLGGLFVDHLSWRWVFYINLPIGIVALLVISSVLHLPRSQQRHKIDYLGTAVLAGIATSLVLMTSLGGVSYAWGSWQTYALAGIAVVLLIAFVPIERRAAEPVMPLKLFRLPVFNVTAAIGFIVGFAMFGALTFIPTFLQVVHGVSATTSGVRMLPMVVGMLLTSIGTGQIISRTGHYKIYPILGTGITAVALWLMSRLGVDSSVLEMSAAFLVLGLGLGLVMQVLVLIVQNAVPYEDLGVATAGATFFRSIGGSFGVAIFGSIFSNQLASNVREALAGKNLPSGFDPSTIQGDPKVISQLPADVGRSIIGAYSDSISTVFLYAAPVAVIAFVLSWFIKEQPLRKTVAVTDIGEGLGGSPTERSSLEEIQRSLSVLSGRDARHDLYRRLTTKAGVQVSPLGAWCLLKLDHLGPLEWKTISARTGPALPRISETYDQLLELGYVHDDPPGTVALTDAGQAAADALDAARRDSLAELLDGWDPEQHAELAAMLSTLARALGGSDHEEPRENTAKAPASDARPEPS</sequence>
<evidence type="ECO:0000259" key="10">
    <source>
        <dbReference type="PROSITE" id="PS50850"/>
    </source>
</evidence>
<dbReference type="Proteomes" id="UP000326702">
    <property type="component" value="Chromosome"/>
</dbReference>
<dbReference type="InterPro" id="IPR036388">
    <property type="entry name" value="WH-like_DNA-bd_sf"/>
</dbReference>
<keyword evidence="6 9" id="KW-1133">Transmembrane helix</keyword>
<dbReference type="InterPro" id="IPR011701">
    <property type="entry name" value="MFS"/>
</dbReference>
<keyword evidence="7 9" id="KW-0472">Membrane</keyword>
<dbReference type="GO" id="GO:0022857">
    <property type="term" value="F:transmembrane transporter activity"/>
    <property type="evidence" value="ECO:0007669"/>
    <property type="project" value="InterPro"/>
</dbReference>
<feature type="transmembrane region" description="Helical" evidence="9">
    <location>
        <begin position="324"/>
        <end position="343"/>
    </location>
</feature>
<evidence type="ECO:0000256" key="6">
    <source>
        <dbReference type="ARBA" id="ARBA00022989"/>
    </source>
</evidence>
<evidence type="ECO:0000256" key="4">
    <source>
        <dbReference type="ARBA" id="ARBA00022475"/>
    </source>
</evidence>
<dbReference type="Gene3D" id="1.20.1250.20">
    <property type="entry name" value="MFS general substrate transporter like domains"/>
    <property type="match status" value="1"/>
</dbReference>
<dbReference type="InterPro" id="IPR020846">
    <property type="entry name" value="MFS_dom"/>
</dbReference>
<dbReference type="SUPFAM" id="SSF103473">
    <property type="entry name" value="MFS general substrate transporter"/>
    <property type="match status" value="1"/>
</dbReference>
<dbReference type="AlphaFoldDB" id="A0A5P9Q6M2"/>
<keyword evidence="12" id="KW-1185">Reference proteome</keyword>
<dbReference type="KEGG" id="lxl:KDY119_00249"/>
<feature type="transmembrane region" description="Helical" evidence="9">
    <location>
        <begin position="350"/>
        <end position="367"/>
    </location>
</feature>
<dbReference type="InterPro" id="IPR036390">
    <property type="entry name" value="WH_DNA-bd_sf"/>
</dbReference>
<evidence type="ECO:0000256" key="1">
    <source>
        <dbReference type="ARBA" id="ARBA00004651"/>
    </source>
</evidence>
<feature type="domain" description="Major facilitator superfamily (MFS) profile" evidence="10">
    <location>
        <begin position="31"/>
        <end position="513"/>
    </location>
</feature>
<feature type="region of interest" description="Disordered" evidence="8">
    <location>
        <begin position="1"/>
        <end position="20"/>
    </location>
</feature>
<feature type="transmembrane region" description="Helical" evidence="9">
    <location>
        <begin position="121"/>
        <end position="142"/>
    </location>
</feature>
<reference evidence="11 12" key="1">
    <citation type="submission" date="2019-10" db="EMBL/GenBank/DDBJ databases">
        <title>Genome sequence of Luteimicrobium xylanilyticum HY-24.</title>
        <authorList>
            <person name="Kim D.Y."/>
            <person name="Park H.-Y."/>
        </authorList>
    </citation>
    <scope>NUCLEOTIDE SEQUENCE [LARGE SCALE GENOMIC DNA]</scope>
    <source>
        <strain evidence="11 12">HY-24</strain>
    </source>
</reference>
<dbReference type="CDD" id="cd17502">
    <property type="entry name" value="MFS_Azr1_MDR_like"/>
    <property type="match status" value="1"/>
</dbReference>
<evidence type="ECO:0000256" key="8">
    <source>
        <dbReference type="SAM" id="MobiDB-lite"/>
    </source>
</evidence>
<feature type="region of interest" description="Disordered" evidence="8">
    <location>
        <begin position="666"/>
        <end position="693"/>
    </location>
</feature>
<evidence type="ECO:0000256" key="5">
    <source>
        <dbReference type="ARBA" id="ARBA00022692"/>
    </source>
</evidence>
<dbReference type="PRINTS" id="PR01036">
    <property type="entry name" value="TCRTETB"/>
</dbReference>
<feature type="compositionally biased region" description="Basic and acidic residues" evidence="8">
    <location>
        <begin position="671"/>
        <end position="680"/>
    </location>
</feature>
<feature type="transmembrane region" description="Helical" evidence="9">
    <location>
        <begin position="411"/>
        <end position="435"/>
    </location>
</feature>
<dbReference type="GO" id="GO:0005886">
    <property type="term" value="C:plasma membrane"/>
    <property type="evidence" value="ECO:0007669"/>
    <property type="project" value="UniProtKB-SubCell"/>
</dbReference>
<evidence type="ECO:0000256" key="7">
    <source>
        <dbReference type="ARBA" id="ARBA00023136"/>
    </source>
</evidence>
<feature type="transmembrane region" description="Helical" evidence="9">
    <location>
        <begin position="218"/>
        <end position="243"/>
    </location>
</feature>
<evidence type="ECO:0000256" key="3">
    <source>
        <dbReference type="ARBA" id="ARBA00022448"/>
    </source>
</evidence>
<feature type="transmembrane region" description="Helical" evidence="9">
    <location>
        <begin position="286"/>
        <end position="312"/>
    </location>
</feature>
<dbReference type="PANTHER" id="PTHR23501">
    <property type="entry name" value="MAJOR FACILITATOR SUPERFAMILY"/>
    <property type="match status" value="1"/>
</dbReference>
<feature type="transmembrane region" description="Helical" evidence="9">
    <location>
        <begin position="154"/>
        <end position="172"/>
    </location>
</feature>
<keyword evidence="5 9" id="KW-0812">Transmembrane</keyword>
<comment type="subcellular location">
    <subcellularLocation>
        <location evidence="1">Cell membrane</location>
        <topology evidence="1">Multi-pass membrane protein</topology>
    </subcellularLocation>
</comment>
<feature type="transmembrane region" description="Helical" evidence="9">
    <location>
        <begin position="249"/>
        <end position="265"/>
    </location>
</feature>
<keyword evidence="3" id="KW-0813">Transport</keyword>
<dbReference type="FunFam" id="1.20.1720.10:FF:000004">
    <property type="entry name" value="EmrB/QacA family drug resistance transporter"/>
    <property type="match status" value="1"/>
</dbReference>
<feature type="transmembrane region" description="Helical" evidence="9">
    <location>
        <begin position="184"/>
        <end position="206"/>
    </location>
</feature>
<dbReference type="InterPro" id="IPR036259">
    <property type="entry name" value="MFS_trans_sf"/>
</dbReference>
<keyword evidence="4" id="KW-1003">Cell membrane</keyword>
<dbReference type="PROSITE" id="PS50850">
    <property type="entry name" value="MFS"/>
    <property type="match status" value="1"/>
</dbReference>
<evidence type="ECO:0000313" key="11">
    <source>
        <dbReference type="EMBL" id="QFU96760.1"/>
    </source>
</evidence>
<dbReference type="Gene3D" id="1.10.10.10">
    <property type="entry name" value="Winged helix-like DNA-binding domain superfamily/Winged helix DNA-binding domain"/>
    <property type="match status" value="1"/>
</dbReference>
<feature type="compositionally biased region" description="Low complexity" evidence="8">
    <location>
        <begin position="8"/>
        <end position="18"/>
    </location>
</feature>
<dbReference type="Pfam" id="PF07690">
    <property type="entry name" value="MFS_1"/>
    <property type="match status" value="1"/>
</dbReference>